<dbReference type="EMBL" id="JAHXRF010000008">
    <property type="protein sequence ID" value="MBW4865631.1"/>
    <property type="molecule type" value="Genomic_DNA"/>
</dbReference>
<protein>
    <submittedName>
        <fullName evidence="3">YcxB family protein</fullName>
    </submittedName>
</protein>
<dbReference type="Proteomes" id="UP001196873">
    <property type="component" value="Unassembled WGS sequence"/>
</dbReference>
<dbReference type="AlphaFoldDB" id="A0AAW4NLC0"/>
<evidence type="ECO:0000313" key="4">
    <source>
        <dbReference type="Proteomes" id="UP001196873"/>
    </source>
</evidence>
<dbReference type="RefSeq" id="WP_219427737.1">
    <property type="nucleotide sequence ID" value="NZ_JAHXRD010000009.1"/>
</dbReference>
<feature type="transmembrane region" description="Helical" evidence="1">
    <location>
        <begin position="35"/>
        <end position="53"/>
    </location>
</feature>
<comment type="caution">
    <text evidence="3">The sequence shown here is derived from an EMBL/GenBank/DDBJ whole genome shotgun (WGS) entry which is preliminary data.</text>
</comment>
<name>A0AAW4NLC0_9BACT</name>
<dbReference type="Pfam" id="PF14317">
    <property type="entry name" value="YcxB"/>
    <property type="match status" value="1"/>
</dbReference>
<proteinExistence type="predicted"/>
<keyword evidence="1" id="KW-1133">Transmembrane helix</keyword>
<sequence>MEEPKFIITRKPTKEDFIQFNRVISDKEFHFKRSVTIVSIVIFVIWTDVLLSIHLQSKVLTAALFLLNIFMIVFYNWNVRKRRDRKASKLYDQNKMFNSLSQIKLSLFDDHIETHTDLEQGNIPYDKLYKIIETPTHFYFMYAKNQGIIIAKEGEAMTDFVLKLKEKYKL</sequence>
<keyword evidence="1" id="KW-0472">Membrane</keyword>
<accession>A0AAW4NLC0</accession>
<evidence type="ECO:0000259" key="2">
    <source>
        <dbReference type="Pfam" id="PF14317"/>
    </source>
</evidence>
<dbReference type="InterPro" id="IPR025588">
    <property type="entry name" value="YcxB-like_C"/>
</dbReference>
<keyword evidence="1" id="KW-0812">Transmembrane</keyword>
<organism evidence="3 4">
    <name type="scientific">Segatella salivae</name>
    <dbReference type="NCBI Taxonomy" id="228604"/>
    <lineage>
        <taxon>Bacteria</taxon>
        <taxon>Pseudomonadati</taxon>
        <taxon>Bacteroidota</taxon>
        <taxon>Bacteroidia</taxon>
        <taxon>Bacteroidales</taxon>
        <taxon>Prevotellaceae</taxon>
        <taxon>Segatella</taxon>
    </lineage>
</organism>
<gene>
    <name evidence="3" type="ORF">KZY68_06315</name>
</gene>
<reference evidence="3" key="1">
    <citation type="submission" date="2021-07" db="EMBL/GenBank/DDBJ databases">
        <title>Genomic diversity and antimicrobial resistance of Prevotella spp. isolated from chronic lung disease airways.</title>
        <authorList>
            <person name="Webb K.A."/>
            <person name="Olagoke O.S."/>
            <person name="Baird T."/>
            <person name="Neill J."/>
            <person name="Pham A."/>
            <person name="Wells T.J."/>
            <person name="Ramsay K.A."/>
            <person name="Bell S.C."/>
            <person name="Sarovich D.S."/>
            <person name="Price E.P."/>
        </authorList>
    </citation>
    <scope>NUCLEOTIDE SEQUENCE</scope>
    <source>
        <strain evidence="3">SCHI0047.S.3</strain>
    </source>
</reference>
<feature type="domain" description="YcxB-like C-terminal" evidence="2">
    <location>
        <begin position="109"/>
        <end position="154"/>
    </location>
</feature>
<evidence type="ECO:0000313" key="3">
    <source>
        <dbReference type="EMBL" id="MBW4865631.1"/>
    </source>
</evidence>
<feature type="transmembrane region" description="Helical" evidence="1">
    <location>
        <begin position="59"/>
        <end position="79"/>
    </location>
</feature>
<evidence type="ECO:0000256" key="1">
    <source>
        <dbReference type="SAM" id="Phobius"/>
    </source>
</evidence>